<gene>
    <name evidence="5 7" type="primary">scpB</name>
    <name evidence="7" type="ORF">CAGA_14870</name>
</gene>
<name>A0A4Z0YC92_9FIRM</name>
<evidence type="ECO:0000256" key="2">
    <source>
        <dbReference type="ARBA" id="ARBA00022618"/>
    </source>
</evidence>
<dbReference type="EMBL" id="SRMQ01000005">
    <property type="protein sequence ID" value="TGJ76570.1"/>
    <property type="molecule type" value="Genomic_DNA"/>
</dbReference>
<evidence type="ECO:0000256" key="4">
    <source>
        <dbReference type="ARBA" id="ARBA00023306"/>
    </source>
</evidence>
<dbReference type="InterPro" id="IPR005234">
    <property type="entry name" value="ScpB_csome_segregation"/>
</dbReference>
<comment type="caution">
    <text evidence="7">The sequence shown here is derived from an EMBL/GenBank/DDBJ whole genome shotgun (WGS) entry which is preliminary data.</text>
</comment>
<dbReference type="GO" id="GO:0051301">
    <property type="term" value="P:cell division"/>
    <property type="evidence" value="ECO:0007669"/>
    <property type="project" value="UniProtKB-KW"/>
</dbReference>
<dbReference type="PANTHER" id="PTHR34298:SF2">
    <property type="entry name" value="SEGREGATION AND CONDENSATION PROTEIN B"/>
    <property type="match status" value="1"/>
</dbReference>
<evidence type="ECO:0000256" key="3">
    <source>
        <dbReference type="ARBA" id="ARBA00022829"/>
    </source>
</evidence>
<proteinExistence type="inferred from homology"/>
<comment type="function">
    <text evidence="5">Participates in chromosomal partition during cell division. May act via the formation of a condensin-like complex containing Smc and ScpA that pull DNA away from mid-cell into both cell halves.</text>
</comment>
<comment type="similarity">
    <text evidence="5">Belongs to the ScpB family.</text>
</comment>
<protein>
    <recommendedName>
        <fullName evidence="5">Segregation and condensation protein B</fullName>
    </recommendedName>
</protein>
<sequence length="186" mass="20717">MEIKKIQGAIEAILFSSGDPVSIDRIADALELDKPTVLKIVKNLMDEFNREEAGIRIVQLDEQFQMCSNPQYTPFVRRILDMRRNTPLSQASMEVLAIVAYNQPVTKAFIEQIRGVDCSGVLGSLTAKGLIEERGRLELPGRPLLYGTTPSFLRCLNVSSLSELPPLEKTQQPEEEENDLKNVSAG</sequence>
<feature type="region of interest" description="Disordered" evidence="6">
    <location>
        <begin position="164"/>
        <end position="186"/>
    </location>
</feature>
<dbReference type="InterPro" id="IPR036388">
    <property type="entry name" value="WH-like_DNA-bd_sf"/>
</dbReference>
<reference evidence="7 8" key="1">
    <citation type="submission" date="2019-04" db="EMBL/GenBank/DDBJ databases">
        <authorList>
            <person name="Poehlein A."/>
            <person name="Bengelsdorf F.R."/>
            <person name="Duerre P."/>
            <person name="Daniel R."/>
        </authorList>
    </citation>
    <scope>NUCLEOTIDE SEQUENCE [LARGE SCALE GENOMIC DNA]</scope>
    <source>
        <strain evidence="7 8">BS-1</strain>
    </source>
</reference>
<comment type="subcellular location">
    <subcellularLocation>
        <location evidence="5">Cytoplasm</location>
    </subcellularLocation>
    <text evidence="5">Associated with two foci at the outer edges of the nucleoid region in young cells, and at four foci within both cell halves in older cells.</text>
</comment>
<keyword evidence="4 5" id="KW-0131">Cell cycle</keyword>
<keyword evidence="3 5" id="KW-0159">Chromosome partition</keyword>
<dbReference type="SUPFAM" id="SSF46785">
    <property type="entry name" value="Winged helix' DNA-binding domain"/>
    <property type="match status" value="2"/>
</dbReference>
<dbReference type="Pfam" id="PF04079">
    <property type="entry name" value="SMC_ScpB"/>
    <property type="match status" value="1"/>
</dbReference>
<dbReference type="PANTHER" id="PTHR34298">
    <property type="entry name" value="SEGREGATION AND CONDENSATION PROTEIN B"/>
    <property type="match status" value="1"/>
</dbReference>
<evidence type="ECO:0000256" key="6">
    <source>
        <dbReference type="SAM" id="MobiDB-lite"/>
    </source>
</evidence>
<evidence type="ECO:0000256" key="1">
    <source>
        <dbReference type="ARBA" id="ARBA00022490"/>
    </source>
</evidence>
<dbReference type="Proteomes" id="UP000297714">
    <property type="component" value="Unassembled WGS sequence"/>
</dbReference>
<keyword evidence="1 5" id="KW-0963">Cytoplasm</keyword>
<dbReference type="GO" id="GO:0051304">
    <property type="term" value="P:chromosome separation"/>
    <property type="evidence" value="ECO:0007669"/>
    <property type="project" value="InterPro"/>
</dbReference>
<dbReference type="Gene3D" id="1.10.10.10">
    <property type="entry name" value="Winged helix-like DNA-binding domain superfamily/Winged helix DNA-binding domain"/>
    <property type="match status" value="2"/>
</dbReference>
<dbReference type="PIRSF" id="PIRSF019345">
    <property type="entry name" value="ScpB"/>
    <property type="match status" value="1"/>
</dbReference>
<dbReference type="RefSeq" id="WP_135659344.1">
    <property type="nucleotide sequence ID" value="NZ_JAJUFJ010000001.1"/>
</dbReference>
<keyword evidence="2 5" id="KW-0132">Cell division</keyword>
<dbReference type="GO" id="GO:0005737">
    <property type="term" value="C:cytoplasm"/>
    <property type="evidence" value="ECO:0007669"/>
    <property type="project" value="UniProtKB-SubCell"/>
</dbReference>
<accession>A0A4Z0YC92</accession>
<dbReference type="AlphaFoldDB" id="A0A4Z0YC92"/>
<organism evidence="7 8">
    <name type="scientific">Caproiciproducens galactitolivorans</name>
    <dbReference type="NCBI Taxonomy" id="642589"/>
    <lineage>
        <taxon>Bacteria</taxon>
        <taxon>Bacillati</taxon>
        <taxon>Bacillota</taxon>
        <taxon>Clostridia</taxon>
        <taxon>Eubacteriales</taxon>
        <taxon>Acutalibacteraceae</taxon>
        <taxon>Caproiciproducens</taxon>
    </lineage>
</organism>
<dbReference type="InterPro" id="IPR036390">
    <property type="entry name" value="WH_DNA-bd_sf"/>
</dbReference>
<evidence type="ECO:0000256" key="5">
    <source>
        <dbReference type="HAMAP-Rule" id="MF_01804"/>
    </source>
</evidence>
<comment type="subunit">
    <text evidence="5">Homodimer. Homodimerization may be required to stabilize the binding of ScpA to the Smc head domains. Component of a cohesin-like complex composed of ScpA, ScpB and the Smc homodimer, in which ScpA and ScpB bind to the head domain of Smc. The presence of the three proteins is required for the association of the complex with DNA.</text>
</comment>
<dbReference type="GO" id="GO:0006260">
    <property type="term" value="P:DNA replication"/>
    <property type="evidence" value="ECO:0007669"/>
    <property type="project" value="UniProtKB-UniRule"/>
</dbReference>
<dbReference type="NCBIfam" id="TIGR00281">
    <property type="entry name" value="SMC-Scp complex subunit ScpB"/>
    <property type="match status" value="1"/>
</dbReference>
<evidence type="ECO:0000313" key="8">
    <source>
        <dbReference type="Proteomes" id="UP000297714"/>
    </source>
</evidence>
<keyword evidence="8" id="KW-1185">Reference proteome</keyword>
<evidence type="ECO:0000313" key="7">
    <source>
        <dbReference type="EMBL" id="TGJ76570.1"/>
    </source>
</evidence>
<dbReference type="HAMAP" id="MF_01804">
    <property type="entry name" value="ScpB"/>
    <property type="match status" value="1"/>
</dbReference>
<dbReference type="OrthoDB" id="9806226at2"/>